<dbReference type="Gene3D" id="3.40.50.300">
    <property type="entry name" value="P-loop containing nucleotide triphosphate hydrolases"/>
    <property type="match status" value="1"/>
</dbReference>
<evidence type="ECO:0000256" key="1">
    <source>
        <dbReference type="SAM" id="MobiDB-lite"/>
    </source>
</evidence>
<dbReference type="InterPro" id="IPR027417">
    <property type="entry name" value="P-loop_NTPase"/>
</dbReference>
<evidence type="ECO:0000313" key="2">
    <source>
        <dbReference type="EMBL" id="QQP93394.1"/>
    </source>
</evidence>
<keyword evidence="2" id="KW-0614">Plasmid</keyword>
<dbReference type="EMBL" id="CP067422">
    <property type="protein sequence ID" value="QQP93394.1"/>
    <property type="molecule type" value="Genomic_DNA"/>
</dbReference>
<dbReference type="Proteomes" id="UP000595197">
    <property type="component" value="Plasmid pTT6-2"/>
</dbReference>
<dbReference type="SUPFAM" id="SSF52540">
    <property type="entry name" value="P-loop containing nucleoside triphosphate hydrolases"/>
    <property type="match status" value="1"/>
</dbReference>
<evidence type="ECO:0000313" key="3">
    <source>
        <dbReference type="Proteomes" id="UP000595197"/>
    </source>
</evidence>
<feature type="region of interest" description="Disordered" evidence="1">
    <location>
        <begin position="1"/>
        <end position="21"/>
    </location>
</feature>
<keyword evidence="3" id="KW-1185">Reference proteome</keyword>
<organism evidence="2 3">
    <name type="scientific">Skermanella cutis</name>
    <dbReference type="NCBI Taxonomy" id="2775420"/>
    <lineage>
        <taxon>Bacteria</taxon>
        <taxon>Pseudomonadati</taxon>
        <taxon>Pseudomonadota</taxon>
        <taxon>Alphaproteobacteria</taxon>
        <taxon>Rhodospirillales</taxon>
        <taxon>Azospirillaceae</taxon>
        <taxon>Skermanella</taxon>
    </lineage>
</organism>
<name>A0ABX7BJG3_9PROT</name>
<gene>
    <name evidence="2" type="ORF">IGS68_32735</name>
</gene>
<sequence length="611" mass="68670">MRRNDGDSDDRPEGPWNPGIQSGFTRELLALSTIFRPENSFNDIAQAMELRDVTGLSLEDLAIFRPERLALHEVLVRVTADYEIPDPEDASVSSLGMNLRRMTQTLMTLVVEPHRSQLDDLYRQAGSELETFIGSELSGSFRRSPTDPGRERDTAPRGFWAWFRRSPGVAAAPAVESEWDRDERVVRAWSMRAHASEAALEKAAFRSLVRVASATRLKHGRILGERTFLPSLALGLACNDYGGSVIGRFLEPKIRDVAQREGFRQIPAQGRPVTMLTKGASASGKSTMRPLQRKLAAKMGIQWNDFALISPDTWRKALLDFDSLGPLYKYAGMLTSQEVTLIDRKLDAHLVRKGDKRQTSHLLIDRFRFDSFALHSDESKHLPSRFGNLLCYLFMVTPPEETVERAWQRGLEVGRYKSVDDLLAHNVEAYTGMQDILFGRALDPNMSVHFEFLDNSVPRGEVPLTAAFGWSGEMNILDVRCILNLERYRKINVDARRREEVYPDQATMAAENNAGYLARCVRKFARVNLADRATGRIYARFEAAQLRWTDPDALATASEDPEVQAALHAVAPDMAKMAPWPVTEPEFLEPDRFHTIGRWGGITPGAGRGTP</sequence>
<evidence type="ECO:0008006" key="4">
    <source>
        <dbReference type="Google" id="ProtNLM"/>
    </source>
</evidence>
<geneLocation type="plasmid" evidence="2 3">
    <name>pTT6-2</name>
</geneLocation>
<accession>A0ABX7BJG3</accession>
<dbReference type="RefSeq" id="WP_201082944.1">
    <property type="nucleotide sequence ID" value="NZ_CP067422.1"/>
</dbReference>
<feature type="compositionally biased region" description="Basic and acidic residues" evidence="1">
    <location>
        <begin position="1"/>
        <end position="13"/>
    </location>
</feature>
<reference evidence="2" key="1">
    <citation type="submission" date="2021-02" db="EMBL/GenBank/DDBJ databases">
        <title>Skermanella TT6 skin isolate.</title>
        <authorList>
            <person name="Lee K."/>
            <person name="Ganzorig M."/>
        </authorList>
    </citation>
    <scope>NUCLEOTIDE SEQUENCE</scope>
    <source>
        <strain evidence="2">TT6</strain>
    </source>
</reference>
<protein>
    <recommendedName>
        <fullName evidence="4">UDP-N-acetylglucosamine kinase</fullName>
    </recommendedName>
</protein>
<proteinExistence type="predicted"/>